<evidence type="ECO:0000256" key="3">
    <source>
        <dbReference type="ARBA" id="ARBA00022989"/>
    </source>
</evidence>
<evidence type="ECO:0000256" key="1">
    <source>
        <dbReference type="ARBA" id="ARBA00004141"/>
    </source>
</evidence>
<dbReference type="OrthoDB" id="9810601at2"/>
<keyword evidence="2 5" id="KW-0812">Transmembrane</keyword>
<evidence type="ECO:0000313" key="7">
    <source>
        <dbReference type="Proteomes" id="UP000054618"/>
    </source>
</evidence>
<dbReference type="GO" id="GO:0009403">
    <property type="term" value="P:toxin biosynthetic process"/>
    <property type="evidence" value="ECO:0007669"/>
    <property type="project" value="InterPro"/>
</dbReference>
<keyword evidence="4 5" id="KW-0472">Membrane</keyword>
<sequence>MQWYWIDIAIILIIGLSVITGLFRGFLKELIALSVWIVAIWLAYNYSSVLYPWLGNYIQDQTVKKIASFIIVLTATVIVGGIINALLGFILKRSGLSGTDRLLGMGFGFIRGVFIVSLIIVVIRMTSLPQEEYVSQSRLYSKFTPVVDWISSKVPDLINQAKSLDQTNSLADFPSDFELSQS</sequence>
<dbReference type="GO" id="GO:0016020">
    <property type="term" value="C:membrane"/>
    <property type="evidence" value="ECO:0007669"/>
    <property type="project" value="UniProtKB-SubCell"/>
</dbReference>
<evidence type="ECO:0000256" key="5">
    <source>
        <dbReference type="SAM" id="Phobius"/>
    </source>
</evidence>
<evidence type="ECO:0000256" key="2">
    <source>
        <dbReference type="ARBA" id="ARBA00022692"/>
    </source>
</evidence>
<dbReference type="PATRIC" id="fig|45073.5.peg.454"/>
<feature type="transmembrane region" description="Helical" evidence="5">
    <location>
        <begin position="30"/>
        <end position="54"/>
    </location>
</feature>
<reference evidence="6 7" key="1">
    <citation type="submission" date="2015-11" db="EMBL/GenBank/DDBJ databases">
        <title>Genomic analysis of 38 Legionella species identifies large and diverse effector repertoires.</title>
        <authorList>
            <person name="Burstein D."/>
            <person name="Amaro F."/>
            <person name="Zusman T."/>
            <person name="Lifshitz Z."/>
            <person name="Cohen O."/>
            <person name="Gilbert J.A."/>
            <person name="Pupko T."/>
            <person name="Shuman H.A."/>
            <person name="Segal G."/>
        </authorList>
    </citation>
    <scope>NUCLEOTIDE SEQUENCE [LARGE SCALE GENOMIC DNA]</scope>
    <source>
        <strain evidence="6 7">CDC#1442-AUS-E</strain>
    </source>
</reference>
<dbReference type="RefSeq" id="WP_058506551.1">
    <property type="nucleotide sequence ID" value="NZ_CAAAIK010000002.1"/>
</dbReference>
<feature type="transmembrane region" description="Helical" evidence="5">
    <location>
        <begin position="6"/>
        <end position="23"/>
    </location>
</feature>
<dbReference type="PANTHER" id="PTHR36926:SF1">
    <property type="entry name" value="COLICIN V PRODUCTION PROTEIN"/>
    <property type="match status" value="1"/>
</dbReference>
<evidence type="ECO:0000256" key="4">
    <source>
        <dbReference type="ARBA" id="ARBA00023136"/>
    </source>
</evidence>
<feature type="transmembrane region" description="Helical" evidence="5">
    <location>
        <begin position="66"/>
        <end position="90"/>
    </location>
</feature>
<dbReference type="EMBL" id="LNYS01000006">
    <property type="protein sequence ID" value="KTD51582.1"/>
    <property type="molecule type" value="Genomic_DNA"/>
</dbReference>
<comment type="caution">
    <text evidence="6">The sequence shown here is derived from an EMBL/GenBank/DDBJ whole genome shotgun (WGS) entry which is preliminary data.</text>
</comment>
<gene>
    <name evidence="6" type="primary">dedE</name>
    <name evidence="6" type="ORF">Lqui_0426</name>
</gene>
<dbReference type="Pfam" id="PF02674">
    <property type="entry name" value="Colicin_V"/>
    <property type="match status" value="1"/>
</dbReference>
<evidence type="ECO:0000313" key="6">
    <source>
        <dbReference type="EMBL" id="KTD51582.1"/>
    </source>
</evidence>
<dbReference type="STRING" id="45073.Lqui_0426"/>
<name>A0A0W0Y4R5_9GAMM</name>
<dbReference type="AlphaFoldDB" id="A0A0W0Y4R5"/>
<proteinExistence type="predicted"/>
<keyword evidence="3 5" id="KW-1133">Transmembrane helix</keyword>
<dbReference type="InterPro" id="IPR052719">
    <property type="entry name" value="CvpA-like"/>
</dbReference>
<organism evidence="6 7">
    <name type="scientific">Legionella quinlivanii</name>
    <dbReference type="NCBI Taxonomy" id="45073"/>
    <lineage>
        <taxon>Bacteria</taxon>
        <taxon>Pseudomonadati</taxon>
        <taxon>Pseudomonadota</taxon>
        <taxon>Gammaproteobacteria</taxon>
        <taxon>Legionellales</taxon>
        <taxon>Legionellaceae</taxon>
        <taxon>Legionella</taxon>
    </lineage>
</organism>
<accession>A0A0W0Y4R5</accession>
<feature type="transmembrane region" description="Helical" evidence="5">
    <location>
        <begin position="102"/>
        <end position="123"/>
    </location>
</feature>
<protein>
    <submittedName>
        <fullName evidence="6">Colicin V</fullName>
    </submittedName>
</protein>
<dbReference type="InterPro" id="IPR003825">
    <property type="entry name" value="Colicin-V_CvpA"/>
</dbReference>
<comment type="subcellular location">
    <subcellularLocation>
        <location evidence="1">Membrane</location>
        <topology evidence="1">Multi-pass membrane protein</topology>
    </subcellularLocation>
</comment>
<dbReference type="PANTHER" id="PTHR36926">
    <property type="entry name" value="COLICIN V PRODUCTION PROTEIN"/>
    <property type="match status" value="1"/>
</dbReference>
<dbReference type="Proteomes" id="UP000054618">
    <property type="component" value="Unassembled WGS sequence"/>
</dbReference>
<keyword evidence="7" id="KW-1185">Reference proteome</keyword>